<keyword evidence="2" id="KW-0489">Methyltransferase</keyword>
<feature type="domain" description="Methyltransferase type 11" evidence="1">
    <location>
        <begin position="16"/>
        <end position="114"/>
    </location>
</feature>
<dbReference type="Pfam" id="PF08241">
    <property type="entry name" value="Methyltransf_11"/>
    <property type="match status" value="1"/>
</dbReference>
<dbReference type="GO" id="GO:0008757">
    <property type="term" value="F:S-adenosylmethionine-dependent methyltransferase activity"/>
    <property type="evidence" value="ECO:0007669"/>
    <property type="project" value="InterPro"/>
</dbReference>
<keyword evidence="2" id="KW-0808">Transferase</keyword>
<dbReference type="Gene3D" id="3.40.50.150">
    <property type="entry name" value="Vaccinia Virus protein VP39"/>
    <property type="match status" value="1"/>
</dbReference>
<evidence type="ECO:0000313" key="3">
    <source>
        <dbReference type="Proteomes" id="UP000199515"/>
    </source>
</evidence>
<dbReference type="OrthoDB" id="9810247at2"/>
<dbReference type="GO" id="GO:0032259">
    <property type="term" value="P:methylation"/>
    <property type="evidence" value="ECO:0007669"/>
    <property type="project" value="UniProtKB-KW"/>
</dbReference>
<name>A0A1H3JBC2_9PSEU</name>
<sequence>MLTVDFRRFGRGGRVLDLGCGDGRHAYAAWRLGSDVVAVDVADAEVKHVRDKFDELTRDGGPYGLAVRANGLALPFPDGGFDRVIAAEVLEHVHADRAMLAEAVRVLAPGGVLAVTVPRWWPERICWALSEEYHQVEGGHIRIYRRRELLARLREAGLEPFAGHHAHALHSPYWWLKCLGENRITEAYHRFLVWDIMKGPRWVKLLERVLNPVLGKSLVLYARKPR</sequence>
<protein>
    <submittedName>
        <fullName evidence="2">Methyltransferase domain-containing protein</fullName>
    </submittedName>
</protein>
<reference evidence="2 3" key="1">
    <citation type="submission" date="2016-10" db="EMBL/GenBank/DDBJ databases">
        <authorList>
            <person name="de Groot N.N."/>
        </authorList>
    </citation>
    <scope>NUCLEOTIDE SEQUENCE [LARGE SCALE GENOMIC DNA]</scope>
    <source>
        <strain evidence="2 3">CPCC 202699</strain>
    </source>
</reference>
<accession>A0A1H3JBC2</accession>
<dbReference type="SUPFAM" id="SSF53335">
    <property type="entry name" value="S-adenosyl-L-methionine-dependent methyltransferases"/>
    <property type="match status" value="1"/>
</dbReference>
<dbReference type="InterPro" id="IPR029063">
    <property type="entry name" value="SAM-dependent_MTases_sf"/>
</dbReference>
<dbReference type="InterPro" id="IPR013216">
    <property type="entry name" value="Methyltransf_11"/>
</dbReference>
<dbReference type="Proteomes" id="UP000199515">
    <property type="component" value="Unassembled WGS sequence"/>
</dbReference>
<evidence type="ECO:0000313" key="2">
    <source>
        <dbReference type="EMBL" id="SDY37212.1"/>
    </source>
</evidence>
<dbReference type="PANTHER" id="PTHR43861">
    <property type="entry name" value="TRANS-ACONITATE 2-METHYLTRANSFERASE-RELATED"/>
    <property type="match status" value="1"/>
</dbReference>
<gene>
    <name evidence="2" type="ORF">SAMN05421504_105329</name>
</gene>
<keyword evidence="3" id="KW-1185">Reference proteome</keyword>
<proteinExistence type="predicted"/>
<dbReference type="EMBL" id="FNON01000005">
    <property type="protein sequence ID" value="SDY37212.1"/>
    <property type="molecule type" value="Genomic_DNA"/>
</dbReference>
<evidence type="ECO:0000259" key="1">
    <source>
        <dbReference type="Pfam" id="PF08241"/>
    </source>
</evidence>
<dbReference type="RefSeq" id="WP_091292506.1">
    <property type="nucleotide sequence ID" value="NZ_FNON01000005.1"/>
</dbReference>
<dbReference type="CDD" id="cd02440">
    <property type="entry name" value="AdoMet_MTases"/>
    <property type="match status" value="1"/>
</dbReference>
<dbReference type="AlphaFoldDB" id="A0A1H3JBC2"/>
<dbReference type="STRING" id="589385.SAMN05421504_105329"/>
<organism evidence="2 3">
    <name type="scientific">Amycolatopsis xylanica</name>
    <dbReference type="NCBI Taxonomy" id="589385"/>
    <lineage>
        <taxon>Bacteria</taxon>
        <taxon>Bacillati</taxon>
        <taxon>Actinomycetota</taxon>
        <taxon>Actinomycetes</taxon>
        <taxon>Pseudonocardiales</taxon>
        <taxon>Pseudonocardiaceae</taxon>
        <taxon>Amycolatopsis</taxon>
    </lineage>
</organism>